<evidence type="ECO:0000313" key="2">
    <source>
        <dbReference type="Proteomes" id="UP000655883"/>
    </source>
</evidence>
<sequence>MYDEVYSRVRCTKYIIRYVTEGYPSSIHLDYTVVPVEGDLVHAEVHTSHSFDIKEFVVGASTYNMSQIFDTHEGAETAAKKRIRNDYEKTKSLLERFNLA</sequence>
<evidence type="ECO:0000313" key="1">
    <source>
        <dbReference type="EMBL" id="QIG72753.1"/>
    </source>
</evidence>
<protein>
    <submittedName>
        <fullName evidence="1">Uncharacterized protein</fullName>
    </submittedName>
</protein>
<keyword evidence="2" id="KW-1185">Reference proteome</keyword>
<accession>A0A7S5UWV2</accession>
<gene>
    <name evidence="1" type="ORF">EVB97_195</name>
</gene>
<dbReference type="EMBL" id="MN988525">
    <property type="protein sequence ID" value="QIG72753.1"/>
    <property type="molecule type" value="Genomic_DNA"/>
</dbReference>
<reference evidence="1 2" key="1">
    <citation type="submission" date="2020-01" db="EMBL/GenBank/DDBJ databases">
        <title>Patterns of diversity and host range of bacteriophage communities associated with bean-nodulatin bacteria.</title>
        <authorList>
            <person name="Vann Cauwenberghe J."/>
            <person name="Santamaria R.I."/>
            <person name="Bustos P."/>
            <person name="Juarez S."/>
            <person name="Gonzalez V."/>
        </authorList>
    </citation>
    <scope>NUCLEOTIDE SEQUENCE [LARGE SCALE GENOMIC DNA]</scope>
    <source>
        <strain evidence="2">RHph</strain>
    </source>
</reference>
<name>A0A7S5UWV2_9CAUD</name>
<organism evidence="1 2">
    <name type="scientific">Rhizobium phage RHph_Y65</name>
    <dbReference type="NCBI Taxonomy" id="2509785"/>
    <lineage>
        <taxon>Viruses</taxon>
        <taxon>Duplodnaviria</taxon>
        <taxon>Heunggongvirae</taxon>
        <taxon>Uroviricota</taxon>
        <taxon>Caudoviricetes</taxon>
        <taxon>Kleczkowskaviridae</taxon>
        <taxon>Cuauhnahuacvirus</taxon>
        <taxon>Cuauhnahuacvirus Y65</taxon>
    </lineage>
</organism>
<proteinExistence type="predicted"/>
<dbReference type="Proteomes" id="UP000655883">
    <property type="component" value="Segment"/>
</dbReference>